<evidence type="ECO:0000256" key="1">
    <source>
        <dbReference type="SAM" id="MobiDB-lite"/>
    </source>
</evidence>
<name>A0A3B0JHA2_9RICK</name>
<dbReference type="AlphaFoldDB" id="A0A3B0JHA2"/>
<organism evidence="2">
    <name type="scientific">Wolbachia endosymbiont of Aleurodicus floccissimus</name>
    <dbReference type="NCBI Taxonomy" id="2152762"/>
    <lineage>
        <taxon>Bacteria</taxon>
        <taxon>Pseudomonadati</taxon>
        <taxon>Pseudomonadota</taxon>
        <taxon>Alphaproteobacteria</taxon>
        <taxon>Rickettsiales</taxon>
        <taxon>Anaplasmataceae</taxon>
        <taxon>Wolbachieae</taxon>
        <taxon>Wolbachia</taxon>
    </lineage>
</organism>
<accession>A0A3B0JHA2</accession>
<feature type="region of interest" description="Disordered" evidence="1">
    <location>
        <begin position="1"/>
        <end position="32"/>
    </location>
</feature>
<protein>
    <submittedName>
        <fullName evidence="2">Uncharacterized protein</fullName>
    </submittedName>
</protein>
<dbReference type="EMBL" id="OUNF01000401">
    <property type="protein sequence ID" value="SPP34459.1"/>
    <property type="molecule type" value="Genomic_DNA"/>
</dbReference>
<proteinExistence type="predicted"/>
<reference evidence="2" key="1">
    <citation type="submission" date="2018-04" db="EMBL/GenBank/DDBJ databases">
        <authorList>
            <person name="Go L.Y."/>
            <person name="Mitchell J.A."/>
        </authorList>
    </citation>
    <scope>NUCLEOTIDE SEQUENCE</scope>
    <source>
        <strain evidence="2">WBAF</strain>
    </source>
</reference>
<evidence type="ECO:0000313" key="2">
    <source>
        <dbReference type="EMBL" id="SPP34459.1"/>
    </source>
</evidence>
<sequence length="490" mass="54317">MPKSKTKRGTEDLKGNAGPSKRSRLSSDPKKNKEIISSKVISKLKDVVKGDRTSAIEEWIKAHPVTVEGLTVEQSDLLCNAFRDESCWSGATLDVAKLLGELAKSGVLNPFAIYKIACIECVESEIKQLFDKALESFRSDLSHKGACEEDRNLACSDELARVELLSPMGRRDPVFNFWIDQESGNLRENIEAEDGFNKAVDFKWSKGVEHFYNRLCSEEKLVKEEREKLLVSAIVKLSPLQSSYKLASTLNSLLGKVISAKVDHKSLLGLPNKKDRGVIYRPLSCLVEHGFLCTTKYVIQYLSEGCSRSEVEKMLSPRGYVHLLSSLSFVVVSKDYDLDNRNEARSAISSLWESSVFNQNKINVVDPFKDRIAFVAMENAISNLIVDQENSKDTQSAGDGEKVDLVLSILKFAKDCCSDKSFKSLKERIANSLDKTRNSKMIDATSSCNLIEELCKSARNLNLFSASTEGPQSTLVGTSVSISPAAVVNK</sequence>
<gene>
    <name evidence="2" type="ORF">WBAF_1484</name>
</gene>